<protein>
    <recommendedName>
        <fullName evidence="2">protein-serine/threonine phosphatase</fullName>
        <ecNumber evidence="2">3.1.3.16</ecNumber>
    </recommendedName>
</protein>
<name>A0A0G4KVH3_VERLO</name>
<reference evidence="10" key="1">
    <citation type="submission" date="2015-05" db="EMBL/GenBank/DDBJ databases">
        <authorList>
            <person name="Fogelqvist Johan"/>
        </authorList>
    </citation>
    <scope>NUCLEOTIDE SEQUENCE [LARGE SCALE GENOMIC DNA]</scope>
</reference>
<dbReference type="PANTHER" id="PTHR23081:SF36">
    <property type="entry name" value="RNA POLYMERASE II SUBUNIT A C-TERMINAL DOMAIN PHOSPHATASE"/>
    <property type="match status" value="1"/>
</dbReference>
<comment type="subcellular location">
    <subcellularLocation>
        <location evidence="1">Nucleus</location>
    </subcellularLocation>
</comment>
<evidence type="ECO:0000256" key="2">
    <source>
        <dbReference type="ARBA" id="ARBA00013081"/>
    </source>
</evidence>
<proteinExistence type="predicted"/>
<dbReference type="Gene3D" id="3.40.50.1000">
    <property type="entry name" value="HAD superfamily/HAD-like"/>
    <property type="match status" value="1"/>
</dbReference>
<evidence type="ECO:0000256" key="4">
    <source>
        <dbReference type="ARBA" id="ARBA00023242"/>
    </source>
</evidence>
<dbReference type="GO" id="GO:0005634">
    <property type="term" value="C:nucleus"/>
    <property type="evidence" value="ECO:0007669"/>
    <property type="project" value="UniProtKB-SubCell"/>
</dbReference>
<evidence type="ECO:0000256" key="6">
    <source>
        <dbReference type="ARBA" id="ARBA00048336"/>
    </source>
</evidence>
<dbReference type="Proteomes" id="UP000045706">
    <property type="component" value="Unassembled WGS sequence"/>
</dbReference>
<dbReference type="Pfam" id="PF03031">
    <property type="entry name" value="NIF"/>
    <property type="match status" value="1"/>
</dbReference>
<evidence type="ECO:0000256" key="1">
    <source>
        <dbReference type="ARBA" id="ARBA00004123"/>
    </source>
</evidence>
<dbReference type="SMART" id="SM00577">
    <property type="entry name" value="CPDc"/>
    <property type="match status" value="1"/>
</dbReference>
<comment type="catalytic activity">
    <reaction evidence="6">
        <text>O-phospho-L-threonyl-[protein] + H2O = L-threonyl-[protein] + phosphate</text>
        <dbReference type="Rhea" id="RHEA:47004"/>
        <dbReference type="Rhea" id="RHEA-COMP:11060"/>
        <dbReference type="Rhea" id="RHEA-COMP:11605"/>
        <dbReference type="ChEBI" id="CHEBI:15377"/>
        <dbReference type="ChEBI" id="CHEBI:30013"/>
        <dbReference type="ChEBI" id="CHEBI:43474"/>
        <dbReference type="ChEBI" id="CHEBI:61977"/>
        <dbReference type="EC" id="3.1.3.16"/>
    </reaction>
</comment>
<dbReference type="InterPro" id="IPR036412">
    <property type="entry name" value="HAD-like_sf"/>
</dbReference>
<evidence type="ECO:0000259" key="8">
    <source>
        <dbReference type="SMART" id="SM00577"/>
    </source>
</evidence>
<evidence type="ECO:0000256" key="7">
    <source>
        <dbReference type="SAM" id="MobiDB-lite"/>
    </source>
</evidence>
<feature type="domain" description="FCP1 homology" evidence="8">
    <location>
        <begin position="161"/>
        <end position="286"/>
    </location>
</feature>
<evidence type="ECO:0000256" key="5">
    <source>
        <dbReference type="ARBA" id="ARBA00047761"/>
    </source>
</evidence>
<dbReference type="InterPro" id="IPR039189">
    <property type="entry name" value="Fcp1"/>
</dbReference>
<comment type="catalytic activity">
    <reaction evidence="5">
        <text>O-phospho-L-seryl-[protein] + H2O = L-seryl-[protein] + phosphate</text>
        <dbReference type="Rhea" id="RHEA:20629"/>
        <dbReference type="Rhea" id="RHEA-COMP:9863"/>
        <dbReference type="Rhea" id="RHEA-COMP:11604"/>
        <dbReference type="ChEBI" id="CHEBI:15377"/>
        <dbReference type="ChEBI" id="CHEBI:29999"/>
        <dbReference type="ChEBI" id="CHEBI:43474"/>
        <dbReference type="ChEBI" id="CHEBI:83421"/>
        <dbReference type="EC" id="3.1.3.16"/>
    </reaction>
</comment>
<sequence>MGKLLSLGARLRYPITITKLLKSKGDTIKKQEPVLEYSFKFMKEVGDQFSDNLHQEEQTAISEWASPVDGNFERWRLREGDVIVRDMPCMEVEEPCDHAIQFHGLCAVCGQDMTEVNWASDQIDTDRATVNMTHDQTGLMVSNDMAARAEHDAQRRLLRQRKLSLVVDLDQTIIHACIEPTVGEWMNDPENPNYDAVKDVQKFQLNDEGPRGVTQGCWYYIKMRPGLREFLEKRVAKDRGASKLSAVRTSGGSGTGEETAESSSLPTPQVTGDEDNLAFTNGASQAASQADTDDLDLEAAMEAEMEKELAAAAG</sequence>
<dbReference type="InterPro" id="IPR023214">
    <property type="entry name" value="HAD_sf"/>
</dbReference>
<keyword evidence="3" id="KW-0378">Hydrolase</keyword>
<dbReference type="PANTHER" id="PTHR23081">
    <property type="entry name" value="RNA POLYMERASE II CTD PHOSPHATASE"/>
    <property type="match status" value="1"/>
</dbReference>
<dbReference type="EMBL" id="CVQI01004113">
    <property type="protein sequence ID" value="CRK13435.1"/>
    <property type="molecule type" value="Genomic_DNA"/>
</dbReference>
<keyword evidence="4" id="KW-0539">Nucleus</keyword>
<feature type="region of interest" description="Disordered" evidence="7">
    <location>
        <begin position="241"/>
        <end position="293"/>
    </location>
</feature>
<gene>
    <name evidence="9" type="ORF">BN1723_010018</name>
</gene>
<evidence type="ECO:0000313" key="9">
    <source>
        <dbReference type="EMBL" id="CRK13435.1"/>
    </source>
</evidence>
<dbReference type="SUPFAM" id="SSF56784">
    <property type="entry name" value="HAD-like"/>
    <property type="match status" value="1"/>
</dbReference>
<dbReference type="GO" id="GO:0008420">
    <property type="term" value="F:RNA polymerase II CTD heptapeptide repeat phosphatase activity"/>
    <property type="evidence" value="ECO:0007669"/>
    <property type="project" value="InterPro"/>
</dbReference>
<evidence type="ECO:0000313" key="10">
    <source>
        <dbReference type="Proteomes" id="UP000045706"/>
    </source>
</evidence>
<dbReference type="EC" id="3.1.3.16" evidence="2"/>
<organism evidence="9 10">
    <name type="scientific">Verticillium longisporum</name>
    <name type="common">Verticillium dahliae var. longisporum</name>
    <dbReference type="NCBI Taxonomy" id="100787"/>
    <lineage>
        <taxon>Eukaryota</taxon>
        <taxon>Fungi</taxon>
        <taxon>Dikarya</taxon>
        <taxon>Ascomycota</taxon>
        <taxon>Pezizomycotina</taxon>
        <taxon>Sordariomycetes</taxon>
        <taxon>Hypocreomycetidae</taxon>
        <taxon>Glomerellales</taxon>
        <taxon>Plectosphaerellaceae</taxon>
        <taxon>Verticillium</taxon>
    </lineage>
</organism>
<dbReference type="InterPro" id="IPR004274">
    <property type="entry name" value="FCP1_dom"/>
</dbReference>
<accession>A0A0G4KVH3</accession>
<evidence type="ECO:0000256" key="3">
    <source>
        <dbReference type="ARBA" id="ARBA00022801"/>
    </source>
</evidence>
<dbReference type="AlphaFoldDB" id="A0A0G4KVH3"/>